<dbReference type="FunFam" id="1.10.3730.10:FF:000001">
    <property type="entry name" value="Pyrroline-5-carboxylate reductase"/>
    <property type="match status" value="1"/>
</dbReference>
<dbReference type="SUPFAM" id="SSF51735">
    <property type="entry name" value="NAD(P)-binding Rossmann-fold domains"/>
    <property type="match status" value="1"/>
</dbReference>
<evidence type="ECO:0000256" key="8">
    <source>
        <dbReference type="PIRSR" id="PIRSR000193-1"/>
    </source>
</evidence>
<dbReference type="InterPro" id="IPR000304">
    <property type="entry name" value="Pyrroline-COOH_reductase"/>
</dbReference>
<dbReference type="NCBIfam" id="TIGR00112">
    <property type="entry name" value="proC"/>
    <property type="match status" value="1"/>
</dbReference>
<evidence type="ECO:0000256" key="7">
    <source>
        <dbReference type="NCBIfam" id="TIGR00112"/>
    </source>
</evidence>
<evidence type="ECO:0000256" key="4">
    <source>
        <dbReference type="ARBA" id="ARBA00023002"/>
    </source>
</evidence>
<proteinExistence type="inferred from homology"/>
<dbReference type="PANTHER" id="PTHR11645:SF49">
    <property type="entry name" value="PYRROLINE-5-CARBOXYLATE REDUCTASE 1"/>
    <property type="match status" value="1"/>
</dbReference>
<dbReference type="EC" id="1.5.1.2" evidence="6 7"/>
<feature type="domain" description="Pyrroline-5-carboxylate reductase dimerisation" evidence="10">
    <location>
        <begin position="161"/>
        <end position="265"/>
    </location>
</feature>
<comment type="pathway">
    <text evidence="6">Amino-acid biosynthesis; L-proline biosynthesis; L-proline from L-glutamate 5-semialdehyde: step 1/1.</text>
</comment>
<dbReference type="Proteomes" id="UP000185746">
    <property type="component" value="Chromosome"/>
</dbReference>
<dbReference type="Pfam" id="PF14748">
    <property type="entry name" value="P5CR_dimer"/>
    <property type="match status" value="1"/>
</dbReference>
<dbReference type="RefSeq" id="WP_075527927.1">
    <property type="nucleotide sequence ID" value="NZ_CP017560.1"/>
</dbReference>
<comment type="subcellular location">
    <subcellularLocation>
        <location evidence="6">Cytoplasm</location>
    </subcellularLocation>
</comment>
<dbReference type="GO" id="GO:0005737">
    <property type="term" value="C:cytoplasm"/>
    <property type="evidence" value="ECO:0007669"/>
    <property type="project" value="UniProtKB-SubCell"/>
</dbReference>
<dbReference type="InterPro" id="IPR028939">
    <property type="entry name" value="P5C_Rdtase_cat_N"/>
</dbReference>
<accession>A0A1D8JGD8</accession>
<organism evidence="11 12">
    <name type="scientific">Sporosarcina ureilytica</name>
    <dbReference type="NCBI Taxonomy" id="298596"/>
    <lineage>
        <taxon>Bacteria</taxon>
        <taxon>Bacillati</taxon>
        <taxon>Bacillota</taxon>
        <taxon>Bacilli</taxon>
        <taxon>Bacillales</taxon>
        <taxon>Caryophanaceae</taxon>
        <taxon>Sporosarcina</taxon>
    </lineage>
</organism>
<keyword evidence="6" id="KW-0028">Amino-acid biosynthesis</keyword>
<dbReference type="HAMAP" id="MF_01925">
    <property type="entry name" value="P5C_reductase"/>
    <property type="match status" value="1"/>
</dbReference>
<keyword evidence="2 6" id="KW-0641">Proline biosynthesis</keyword>
<gene>
    <name evidence="6" type="primary">proC</name>
    <name evidence="11" type="ORF">BI350_09735</name>
</gene>
<name>A0A1D8JGD8_9BACL</name>
<dbReference type="Gene3D" id="3.40.50.720">
    <property type="entry name" value="NAD(P)-binding Rossmann-like Domain"/>
    <property type="match status" value="1"/>
</dbReference>
<comment type="function">
    <text evidence="5 6">Catalyzes the reduction of 1-pyrroline-5-carboxylate (PCA) to L-proline.</text>
</comment>
<feature type="binding site" evidence="8">
    <location>
        <begin position="70"/>
        <end position="73"/>
    </location>
    <ligand>
        <name>NADP(+)</name>
        <dbReference type="ChEBI" id="CHEBI:58349"/>
    </ligand>
</feature>
<protein>
    <recommendedName>
        <fullName evidence="6 7">Pyrroline-5-carboxylate reductase</fullName>
        <shortName evidence="6">P5C reductase</shortName>
        <shortName evidence="6">P5CR</shortName>
        <ecNumber evidence="6 7">1.5.1.2</ecNumber>
    </recommendedName>
    <alternativeName>
        <fullName evidence="6">PCA reductase</fullName>
    </alternativeName>
</protein>
<dbReference type="Pfam" id="PF03807">
    <property type="entry name" value="F420_oxidored"/>
    <property type="match status" value="1"/>
</dbReference>
<evidence type="ECO:0000256" key="3">
    <source>
        <dbReference type="ARBA" id="ARBA00022857"/>
    </source>
</evidence>
<comment type="catalytic activity">
    <reaction evidence="6">
        <text>L-proline + NAD(+) = (S)-1-pyrroline-5-carboxylate + NADH + 2 H(+)</text>
        <dbReference type="Rhea" id="RHEA:14105"/>
        <dbReference type="ChEBI" id="CHEBI:15378"/>
        <dbReference type="ChEBI" id="CHEBI:17388"/>
        <dbReference type="ChEBI" id="CHEBI:57540"/>
        <dbReference type="ChEBI" id="CHEBI:57945"/>
        <dbReference type="ChEBI" id="CHEBI:60039"/>
        <dbReference type="EC" id="1.5.1.2"/>
    </reaction>
</comment>
<evidence type="ECO:0000313" key="11">
    <source>
        <dbReference type="EMBL" id="AOV07785.1"/>
    </source>
</evidence>
<keyword evidence="4 6" id="KW-0560">Oxidoreductase</keyword>
<feature type="domain" description="Pyrroline-5-carboxylate reductase catalytic N-terminal" evidence="9">
    <location>
        <begin position="3"/>
        <end position="99"/>
    </location>
</feature>
<evidence type="ECO:0000256" key="2">
    <source>
        <dbReference type="ARBA" id="ARBA00022650"/>
    </source>
</evidence>
<dbReference type="SUPFAM" id="SSF48179">
    <property type="entry name" value="6-phosphogluconate dehydrogenase C-terminal domain-like"/>
    <property type="match status" value="1"/>
</dbReference>
<keyword evidence="12" id="KW-1185">Reference proteome</keyword>
<dbReference type="InterPro" id="IPR036291">
    <property type="entry name" value="NAD(P)-bd_dom_sf"/>
</dbReference>
<dbReference type="GO" id="GO:0055129">
    <property type="term" value="P:L-proline biosynthetic process"/>
    <property type="evidence" value="ECO:0007669"/>
    <property type="project" value="UniProtKB-UniRule"/>
</dbReference>
<evidence type="ECO:0000256" key="6">
    <source>
        <dbReference type="HAMAP-Rule" id="MF_01925"/>
    </source>
</evidence>
<evidence type="ECO:0000313" key="12">
    <source>
        <dbReference type="Proteomes" id="UP000185746"/>
    </source>
</evidence>
<dbReference type="InterPro" id="IPR008927">
    <property type="entry name" value="6-PGluconate_DH-like_C_sf"/>
</dbReference>
<evidence type="ECO:0000259" key="10">
    <source>
        <dbReference type="Pfam" id="PF14748"/>
    </source>
</evidence>
<dbReference type="Gene3D" id="1.10.3730.10">
    <property type="entry name" value="ProC C-terminal domain-like"/>
    <property type="match status" value="1"/>
</dbReference>
<comment type="similarity">
    <text evidence="1 6">Belongs to the pyrroline-5-carboxylate reductase family.</text>
</comment>
<evidence type="ECO:0000256" key="1">
    <source>
        <dbReference type="ARBA" id="ARBA00005525"/>
    </source>
</evidence>
<evidence type="ECO:0000259" key="9">
    <source>
        <dbReference type="Pfam" id="PF03807"/>
    </source>
</evidence>
<dbReference type="PIRSF" id="PIRSF000193">
    <property type="entry name" value="Pyrrol-5-carb_rd"/>
    <property type="match status" value="1"/>
</dbReference>
<dbReference type="InterPro" id="IPR029036">
    <property type="entry name" value="P5CR_dimer"/>
</dbReference>
<reference evidence="11 12" key="1">
    <citation type="submission" date="2016-09" db="EMBL/GenBank/DDBJ databases">
        <title>Complete genome sequence of the Lysinibacillus sphaericus LMG 22257, a specie of Bacillus with ureolytic activity that can effectively biodeposit calcium carbonate.</title>
        <authorList>
            <person name="Yan W."/>
        </authorList>
    </citation>
    <scope>NUCLEOTIDE SEQUENCE [LARGE SCALE GENOMIC DNA]</scope>
    <source>
        <strain evidence="11 12">LMG 22257</strain>
    </source>
</reference>
<keyword evidence="6" id="KW-0963">Cytoplasm</keyword>
<keyword evidence="3 6" id="KW-0521">NADP</keyword>
<comment type="catalytic activity">
    <reaction evidence="6">
        <text>L-proline + NADP(+) = (S)-1-pyrroline-5-carboxylate + NADPH + 2 H(+)</text>
        <dbReference type="Rhea" id="RHEA:14109"/>
        <dbReference type="ChEBI" id="CHEBI:15378"/>
        <dbReference type="ChEBI" id="CHEBI:17388"/>
        <dbReference type="ChEBI" id="CHEBI:57783"/>
        <dbReference type="ChEBI" id="CHEBI:58349"/>
        <dbReference type="ChEBI" id="CHEBI:60039"/>
        <dbReference type="EC" id="1.5.1.2"/>
    </reaction>
</comment>
<dbReference type="UniPathway" id="UPA00098">
    <property type="reaction ID" value="UER00361"/>
</dbReference>
<dbReference type="PANTHER" id="PTHR11645">
    <property type="entry name" value="PYRROLINE-5-CARBOXYLATE REDUCTASE"/>
    <property type="match status" value="1"/>
</dbReference>
<dbReference type="KEGG" id="surl:BI350_09735"/>
<dbReference type="GO" id="GO:0004735">
    <property type="term" value="F:pyrroline-5-carboxylate reductase activity"/>
    <property type="evidence" value="ECO:0007669"/>
    <property type="project" value="UniProtKB-UniRule"/>
</dbReference>
<dbReference type="EMBL" id="CP017560">
    <property type="protein sequence ID" value="AOV07785.1"/>
    <property type="molecule type" value="Genomic_DNA"/>
</dbReference>
<sequence>MKTIVFVGAGSMAEAIIAGMVKKEVIHPEGLFVMNKGDDKRLYSLQQKYGISIVCEQRDALKKADLVVLATKPQDIHQAMMDISPFLNQTSAVLSVIAGVSIDTIEKGLGARPIARAMPNTSATIGRSATGIALNHAVDASLETQLLTLLNAIGLVQQVDEQDLHTVTALSGSGPAYVYYLVEAFEEAAIQKGLSPDIARSLIIQTLEGATAMLKETKEEPATLRENVTSPNGTTAAGLQALADGNFKTLLAKCIDEATERSKELSLAACKMKQ</sequence>
<evidence type="ECO:0000256" key="5">
    <source>
        <dbReference type="ARBA" id="ARBA00058118"/>
    </source>
</evidence>
<dbReference type="AlphaFoldDB" id="A0A1D8JGD8"/>